<dbReference type="InterPro" id="IPR011009">
    <property type="entry name" value="Kinase-like_dom_sf"/>
</dbReference>
<dbReference type="Gene3D" id="3.90.1200.10">
    <property type="match status" value="1"/>
</dbReference>
<dbReference type="EMBL" id="ML742066">
    <property type="protein sequence ID" value="KAE8151679.1"/>
    <property type="molecule type" value="Genomic_DNA"/>
</dbReference>
<keyword evidence="2" id="KW-0418">Kinase</keyword>
<keyword evidence="2" id="KW-0808">Transferase</keyword>
<dbReference type="GO" id="GO:0016301">
    <property type="term" value="F:kinase activity"/>
    <property type="evidence" value="ECO:0007669"/>
    <property type="project" value="UniProtKB-KW"/>
</dbReference>
<dbReference type="SUPFAM" id="SSF56112">
    <property type="entry name" value="Protein kinase-like (PK-like)"/>
    <property type="match status" value="1"/>
</dbReference>
<keyword evidence="3" id="KW-1185">Reference proteome</keyword>
<name>A0A5N6TZZ8_ASPAV</name>
<dbReference type="Pfam" id="PF01636">
    <property type="entry name" value="APH"/>
    <property type="match status" value="1"/>
</dbReference>
<organism evidence="2 3">
    <name type="scientific">Aspergillus avenaceus</name>
    <dbReference type="NCBI Taxonomy" id="36643"/>
    <lineage>
        <taxon>Eukaryota</taxon>
        <taxon>Fungi</taxon>
        <taxon>Dikarya</taxon>
        <taxon>Ascomycota</taxon>
        <taxon>Pezizomycotina</taxon>
        <taxon>Eurotiomycetes</taxon>
        <taxon>Eurotiomycetidae</taxon>
        <taxon>Eurotiales</taxon>
        <taxon>Aspergillaceae</taxon>
        <taxon>Aspergillus</taxon>
        <taxon>Aspergillus subgen. Circumdati</taxon>
    </lineage>
</organism>
<dbReference type="InterPro" id="IPR051678">
    <property type="entry name" value="AGP_Transferase"/>
</dbReference>
<evidence type="ECO:0000313" key="3">
    <source>
        <dbReference type="Proteomes" id="UP000325780"/>
    </source>
</evidence>
<reference evidence="2 3" key="1">
    <citation type="submission" date="2019-04" db="EMBL/GenBank/DDBJ databases">
        <title>Friends and foes A comparative genomics study of 23 Aspergillus species from section Flavi.</title>
        <authorList>
            <consortium name="DOE Joint Genome Institute"/>
            <person name="Kjaerbolling I."/>
            <person name="Vesth T."/>
            <person name="Frisvad J.C."/>
            <person name="Nybo J.L."/>
            <person name="Theobald S."/>
            <person name="Kildgaard S."/>
            <person name="Isbrandt T."/>
            <person name="Kuo A."/>
            <person name="Sato A."/>
            <person name="Lyhne E.K."/>
            <person name="Kogle M.E."/>
            <person name="Wiebenga A."/>
            <person name="Kun R.S."/>
            <person name="Lubbers R.J."/>
            <person name="Makela M.R."/>
            <person name="Barry K."/>
            <person name="Chovatia M."/>
            <person name="Clum A."/>
            <person name="Daum C."/>
            <person name="Haridas S."/>
            <person name="He G."/>
            <person name="LaButti K."/>
            <person name="Lipzen A."/>
            <person name="Mondo S."/>
            <person name="Riley R."/>
            <person name="Salamov A."/>
            <person name="Simmons B.A."/>
            <person name="Magnuson J.K."/>
            <person name="Henrissat B."/>
            <person name="Mortensen U.H."/>
            <person name="Larsen T.O."/>
            <person name="Devries R.P."/>
            <person name="Grigoriev I.V."/>
            <person name="Machida M."/>
            <person name="Baker S.E."/>
            <person name="Andersen M.R."/>
        </authorList>
    </citation>
    <scope>NUCLEOTIDE SEQUENCE [LARGE SCALE GENOMIC DNA]</scope>
    <source>
        <strain evidence="2 3">IBT 18842</strain>
    </source>
</reference>
<dbReference type="Proteomes" id="UP000325780">
    <property type="component" value="Unassembled WGS sequence"/>
</dbReference>
<accession>A0A5N6TZZ8</accession>
<evidence type="ECO:0000313" key="2">
    <source>
        <dbReference type="EMBL" id="KAE8151679.1"/>
    </source>
</evidence>
<dbReference type="InterPro" id="IPR002575">
    <property type="entry name" value="Aminoglycoside_PTrfase"/>
</dbReference>
<evidence type="ECO:0000259" key="1">
    <source>
        <dbReference type="Pfam" id="PF01636"/>
    </source>
</evidence>
<protein>
    <submittedName>
        <fullName evidence="2">Kinase-like domain-containing protein</fullName>
    </submittedName>
</protein>
<gene>
    <name evidence="2" type="ORF">BDV25DRAFT_128575</name>
</gene>
<dbReference type="PANTHER" id="PTHR21310">
    <property type="entry name" value="AMINOGLYCOSIDE PHOSPHOTRANSFERASE-RELATED-RELATED"/>
    <property type="match status" value="1"/>
</dbReference>
<dbReference type="AlphaFoldDB" id="A0A5N6TZZ8"/>
<dbReference type="PANTHER" id="PTHR21310:SF54">
    <property type="entry name" value="AMINOGLYCOSIDE PHOSPHOTRANSFERASE DOMAIN-CONTAINING PROTEIN"/>
    <property type="match status" value="1"/>
</dbReference>
<dbReference type="OrthoDB" id="2906425at2759"/>
<feature type="domain" description="Aminoglycoside phosphotransferase" evidence="1">
    <location>
        <begin position="87"/>
        <end position="275"/>
    </location>
</feature>
<proteinExistence type="predicted"/>
<sequence>MAEIRSLPAPLPPDGTKLEKDFLDSTFFKTPGQQLPTPAQVRALSPDIHTHPQPKPIVFRNPNIFVKFGRYVTVAEAQCLWMVRQAFQGTVPVPELFGWRVDNEGYVFIYMELIEGQTLLDGWEDLQSTDKEAMRNQLCDIIGSLRHLTQTSTYIGSINRQTLPDYVFQSVPDAGPFPSIKEFNDWFSTLPQRHLPPSLRYNDPYREFLPDDGDVKFTHADLHRGNIMISSTAPFRVIAIVDWGQAGWYPDYWEYCKALYTCWYEDEWRAEWIDRFSNPRLQESQVAWEYTMAIGAV</sequence>